<keyword evidence="2" id="KW-1185">Reference proteome</keyword>
<gene>
    <name evidence="1" type="ORF">EVAR_88250_1</name>
</gene>
<protein>
    <submittedName>
        <fullName evidence="1">Uncharacterized protein</fullName>
    </submittedName>
</protein>
<proteinExistence type="predicted"/>
<dbReference type="Proteomes" id="UP000299102">
    <property type="component" value="Unassembled WGS sequence"/>
</dbReference>
<evidence type="ECO:0000313" key="2">
    <source>
        <dbReference type="Proteomes" id="UP000299102"/>
    </source>
</evidence>
<dbReference type="AlphaFoldDB" id="A0A4C1XLG8"/>
<comment type="caution">
    <text evidence="1">The sequence shown here is derived from an EMBL/GenBank/DDBJ whole genome shotgun (WGS) entry which is preliminary data.</text>
</comment>
<evidence type="ECO:0000313" key="1">
    <source>
        <dbReference type="EMBL" id="GBP64298.1"/>
    </source>
</evidence>
<name>A0A4C1XLG8_EUMVA</name>
<organism evidence="1 2">
    <name type="scientific">Eumeta variegata</name>
    <name type="common">Bagworm moth</name>
    <name type="synonym">Eumeta japonica</name>
    <dbReference type="NCBI Taxonomy" id="151549"/>
    <lineage>
        <taxon>Eukaryota</taxon>
        <taxon>Metazoa</taxon>
        <taxon>Ecdysozoa</taxon>
        <taxon>Arthropoda</taxon>
        <taxon>Hexapoda</taxon>
        <taxon>Insecta</taxon>
        <taxon>Pterygota</taxon>
        <taxon>Neoptera</taxon>
        <taxon>Endopterygota</taxon>
        <taxon>Lepidoptera</taxon>
        <taxon>Glossata</taxon>
        <taxon>Ditrysia</taxon>
        <taxon>Tineoidea</taxon>
        <taxon>Psychidae</taxon>
        <taxon>Oiketicinae</taxon>
        <taxon>Eumeta</taxon>
    </lineage>
</organism>
<dbReference type="EMBL" id="BGZK01000894">
    <property type="protein sequence ID" value="GBP64298.1"/>
    <property type="molecule type" value="Genomic_DNA"/>
</dbReference>
<accession>A0A4C1XLG8</accession>
<reference evidence="1 2" key="1">
    <citation type="journal article" date="2019" name="Commun. Biol.">
        <title>The bagworm genome reveals a unique fibroin gene that provides high tensile strength.</title>
        <authorList>
            <person name="Kono N."/>
            <person name="Nakamura H."/>
            <person name="Ohtoshi R."/>
            <person name="Tomita M."/>
            <person name="Numata K."/>
            <person name="Arakawa K."/>
        </authorList>
    </citation>
    <scope>NUCLEOTIDE SEQUENCE [LARGE SCALE GENOMIC DNA]</scope>
</reference>
<sequence length="182" mass="20550">MLSLTPPPAPRSRFESHCRFRVPFPLSIRISMSILISPSTYAVARGDALVAHPRYAVNLTNRTVRGREPRIYKLHAYVTSHFTHSRGGKNVIVTCSSPNHDLQIKSCSPTEAVTAQNDLMFQKKKTFVKIHLLKRNKGFAAPLRLYVVFDFPFSACERREYHAGPSLEAHVSQHPPTNINNT</sequence>